<keyword evidence="9" id="KW-0997">Cell inner membrane</keyword>
<evidence type="ECO:0000313" key="34">
    <source>
        <dbReference type="Proteomes" id="UP000528457"/>
    </source>
</evidence>
<dbReference type="Proteomes" id="UP000528457">
    <property type="component" value="Unassembled WGS sequence"/>
</dbReference>
<dbReference type="FunFam" id="1.10.3810.10:FF:000003">
    <property type="entry name" value="Penicillin-binding protein 1a"/>
    <property type="match status" value="1"/>
</dbReference>
<evidence type="ECO:0000256" key="2">
    <source>
        <dbReference type="ARBA" id="ARBA00004249"/>
    </source>
</evidence>
<evidence type="ECO:0000259" key="32">
    <source>
        <dbReference type="Pfam" id="PF17092"/>
    </source>
</evidence>
<evidence type="ECO:0000256" key="3">
    <source>
        <dbReference type="ARBA" id="ARBA00004752"/>
    </source>
</evidence>
<evidence type="ECO:0000256" key="12">
    <source>
        <dbReference type="ARBA" id="ARBA00022676"/>
    </source>
</evidence>
<dbReference type="Gene3D" id="1.10.3810.10">
    <property type="entry name" value="Biosynthetic peptidoglycan transglycosylase-like"/>
    <property type="match status" value="1"/>
</dbReference>
<dbReference type="EMBL" id="JACHHT010000001">
    <property type="protein sequence ID" value="MBB6519804.1"/>
    <property type="molecule type" value="Genomic_DNA"/>
</dbReference>
<comment type="pathway">
    <text evidence="3">Cell wall biogenesis; peptidoglycan biosynthesis.</text>
</comment>
<comment type="pathway">
    <text evidence="27">Glycan biosynthesis.</text>
</comment>
<accession>A0A7X0JPA2</accession>
<dbReference type="InterPro" id="IPR036950">
    <property type="entry name" value="PBP_transglycosylase"/>
</dbReference>
<dbReference type="Pfam" id="PF17092">
    <property type="entry name" value="PCB_OB"/>
    <property type="match status" value="1"/>
</dbReference>
<evidence type="ECO:0000256" key="8">
    <source>
        <dbReference type="ARBA" id="ARBA00022475"/>
    </source>
</evidence>
<feature type="transmembrane region" description="Helical" evidence="29">
    <location>
        <begin position="9"/>
        <end position="31"/>
    </location>
</feature>
<comment type="catalytic activity">
    <reaction evidence="24">
        <text>Preferential cleavage: (Ac)2-L-Lys-D-Ala-|-D-Ala. Also transpeptidation of peptidyl-alanyl moieties that are N-acyl substituents of D-alanine.</text>
        <dbReference type="EC" id="3.4.16.4"/>
    </reaction>
</comment>
<keyword evidence="8" id="KW-1003">Cell membrane</keyword>
<dbReference type="GO" id="GO:0008360">
    <property type="term" value="P:regulation of cell shape"/>
    <property type="evidence" value="ECO:0007669"/>
    <property type="project" value="UniProtKB-KW"/>
</dbReference>
<keyword evidence="14 29" id="KW-0812">Transmembrane</keyword>
<evidence type="ECO:0000256" key="9">
    <source>
        <dbReference type="ARBA" id="ARBA00022519"/>
    </source>
</evidence>
<dbReference type="InterPro" id="IPR001264">
    <property type="entry name" value="Glyco_trans_51"/>
</dbReference>
<feature type="domain" description="Penicillin-binding protein transpeptidase" evidence="30">
    <location>
        <begin position="443"/>
        <end position="624"/>
    </location>
</feature>
<keyword evidence="17" id="KW-0735">Signal-anchor</keyword>
<dbReference type="InterPro" id="IPR023346">
    <property type="entry name" value="Lysozyme-like_dom_sf"/>
</dbReference>
<comment type="similarity">
    <text evidence="4">In the C-terminal section; belongs to the transpeptidase family.</text>
</comment>
<evidence type="ECO:0000256" key="16">
    <source>
        <dbReference type="ARBA" id="ARBA00022960"/>
    </source>
</evidence>
<sequence length="890" mass="98110">MRNSLFRLTFWLAVCGSGAIIAGLAAFYLYLSPKLPSVESLRHVKLQTPLRVYSRDGLLIGEFGEKRRTPIQHQDIPELYTKALLAAEDDQFYSHNGVSIRGLLRAASQIISSGHIQSGGSTITMQVARNFFLTRQQTFARKFNEILLALQIERELSKDEILELYVNVIFLGNRAYGINAAAEVYYGKPLSELSLAQLAMIAGLPKAPSTFNPIANPERALIRRNWILGRMLSLGYIDQNLYDTTINEPVTASVHGIKVDYHAPYVAEMARRQAMDIYGPGAYTDGLKVYTTIDSGLQRRAQEAVIDGLLAYDKRKGYRGPEQHWPASFIDPSVTDVTDFNNLDLAAWQSALGNLSEFGGLEPAVVVQVFEQQIRALLPNGDIVDIDWEQGLRQARPFKTENARGARPKLASDVVAVGDVIRLQQNDDDSWAFSQVPKAQAALIALNPKDGAIISMVGGFDFAQSHFNRVTQAKRQPGSNFKPFVYTTALEQGLTPASIINDAPIVFEDANLESTWRPENDGGKFYGPTRLRQALYRSRNLVSIRVLRNIGINNAIKGMDRFGFEPALLPKDLSLALGSYALTPLEIVTGYAVFANGGFRVEPYLLSSILDVNGEAIYEANPATACPRCETLLAGNEQTEESTVEPQEILHADEDRDQLTDALANNEQSNNEPGQQSAPAEAMQSNRELNDELASELASELAVLNQENDVETFEATSNEPAFVPPANPAERVLNPQVAYLINSMLQDVIRKGTGTAAKTLGRNDLAGKTGTTNGPRDAWFSGYNSEMVVTTWLGFDQNLMLGRREYGGSAALPIWIDYMRTALKDVPESKHPQPEGIITVRIDPKTGERANINTIGAIYESFRLENAPELLSNESIGNSDSEEALPEELF</sequence>
<keyword evidence="19 29" id="KW-1133">Transmembrane helix</keyword>
<feature type="domain" description="Penicillin-binding protein OB-like" evidence="32">
    <location>
        <begin position="318"/>
        <end position="439"/>
    </location>
</feature>
<feature type="region of interest" description="Disordered" evidence="28">
    <location>
        <begin position="666"/>
        <end position="692"/>
    </location>
</feature>
<gene>
    <name evidence="33" type="ORF">HNR48_000082</name>
</gene>
<evidence type="ECO:0000256" key="20">
    <source>
        <dbReference type="ARBA" id="ARBA00023136"/>
    </source>
</evidence>
<dbReference type="RefSeq" id="WP_243749337.1">
    <property type="nucleotide sequence ID" value="NZ_JAAONY010000001.1"/>
</dbReference>
<protein>
    <recommendedName>
        <fullName evidence="7">Penicillin-binding protein 1A</fullName>
        <ecNumber evidence="25">2.4.99.28</ecNumber>
        <ecNumber evidence="6">3.4.16.4</ecNumber>
    </recommendedName>
</protein>
<dbReference type="PANTHER" id="PTHR32282:SF27">
    <property type="entry name" value="PENICILLIN-BINDING PROTEIN 1A"/>
    <property type="match status" value="1"/>
</dbReference>
<organism evidence="33 34">
    <name type="scientific">Pseudoteredinibacter isoporae</name>
    <dbReference type="NCBI Taxonomy" id="570281"/>
    <lineage>
        <taxon>Bacteria</taxon>
        <taxon>Pseudomonadati</taxon>
        <taxon>Pseudomonadota</taxon>
        <taxon>Gammaproteobacteria</taxon>
        <taxon>Cellvibrionales</taxon>
        <taxon>Cellvibrionaceae</taxon>
        <taxon>Pseudoteredinibacter</taxon>
    </lineage>
</organism>
<dbReference type="PANTHER" id="PTHR32282">
    <property type="entry name" value="BINDING PROTEIN TRANSPEPTIDASE, PUTATIVE-RELATED"/>
    <property type="match status" value="1"/>
</dbReference>
<keyword evidence="21" id="KW-0046">Antibiotic resistance</keyword>
<dbReference type="GO" id="GO:0009002">
    <property type="term" value="F:serine-type D-Ala-D-Ala carboxypeptidase activity"/>
    <property type="evidence" value="ECO:0007669"/>
    <property type="project" value="UniProtKB-EC"/>
</dbReference>
<evidence type="ECO:0000256" key="5">
    <source>
        <dbReference type="ARBA" id="ARBA00007739"/>
    </source>
</evidence>
<evidence type="ECO:0000256" key="25">
    <source>
        <dbReference type="ARBA" id="ARBA00044770"/>
    </source>
</evidence>
<feature type="compositionally biased region" description="Polar residues" evidence="28">
    <location>
        <begin position="666"/>
        <end position="687"/>
    </location>
</feature>
<dbReference type="GO" id="GO:0008955">
    <property type="term" value="F:peptidoglycan glycosyltransferase activity"/>
    <property type="evidence" value="ECO:0007669"/>
    <property type="project" value="UniProtKB-EC"/>
</dbReference>
<dbReference type="Pfam" id="PF00905">
    <property type="entry name" value="Transpeptidase"/>
    <property type="match status" value="1"/>
</dbReference>
<evidence type="ECO:0000256" key="11">
    <source>
        <dbReference type="ARBA" id="ARBA00022670"/>
    </source>
</evidence>
<keyword evidence="15 33" id="KW-0378">Hydrolase</keyword>
<dbReference type="FunCoup" id="A0A7X0JPA2">
    <property type="interactions" value="323"/>
</dbReference>
<evidence type="ECO:0000256" key="1">
    <source>
        <dbReference type="ARBA" id="ARBA00002624"/>
    </source>
</evidence>
<dbReference type="InterPro" id="IPR050396">
    <property type="entry name" value="Glycosyltr_51/Transpeptidase"/>
</dbReference>
<dbReference type="GO" id="GO:0005886">
    <property type="term" value="C:plasma membrane"/>
    <property type="evidence" value="ECO:0007669"/>
    <property type="project" value="UniProtKB-SubCell"/>
</dbReference>
<dbReference type="GO" id="GO:0009252">
    <property type="term" value="P:peptidoglycan biosynthetic process"/>
    <property type="evidence" value="ECO:0007669"/>
    <property type="project" value="UniProtKB-UniPathway"/>
</dbReference>
<evidence type="ECO:0000256" key="4">
    <source>
        <dbReference type="ARBA" id="ARBA00007090"/>
    </source>
</evidence>
<keyword evidence="22" id="KW-0511">Multifunctional enzyme</keyword>
<evidence type="ECO:0000256" key="23">
    <source>
        <dbReference type="ARBA" id="ARBA00023316"/>
    </source>
</evidence>
<evidence type="ECO:0000256" key="24">
    <source>
        <dbReference type="ARBA" id="ARBA00034000"/>
    </source>
</evidence>
<evidence type="ECO:0000256" key="27">
    <source>
        <dbReference type="ARBA" id="ARBA00060592"/>
    </source>
</evidence>
<evidence type="ECO:0000256" key="19">
    <source>
        <dbReference type="ARBA" id="ARBA00022989"/>
    </source>
</evidence>
<evidence type="ECO:0000259" key="31">
    <source>
        <dbReference type="Pfam" id="PF00912"/>
    </source>
</evidence>
<comment type="caution">
    <text evidence="33">The sequence shown here is derived from an EMBL/GenBank/DDBJ whole genome shotgun (WGS) entry which is preliminary data.</text>
</comment>
<keyword evidence="11" id="KW-0645">Protease</keyword>
<evidence type="ECO:0000256" key="18">
    <source>
        <dbReference type="ARBA" id="ARBA00022984"/>
    </source>
</evidence>
<evidence type="ECO:0000256" key="21">
    <source>
        <dbReference type="ARBA" id="ARBA00023251"/>
    </source>
</evidence>
<comment type="catalytic activity">
    <reaction evidence="26">
        <text>[GlcNAc-(1-&gt;4)-Mur2Ac(oyl-L-Ala-gamma-D-Glu-L-Lys-D-Ala-D-Ala)](n)-di-trans,octa-cis-undecaprenyl diphosphate + beta-D-GlcNAc-(1-&gt;4)-Mur2Ac(oyl-L-Ala-gamma-D-Glu-L-Lys-D-Ala-D-Ala)-di-trans,octa-cis-undecaprenyl diphosphate = [GlcNAc-(1-&gt;4)-Mur2Ac(oyl-L-Ala-gamma-D-Glu-L-Lys-D-Ala-D-Ala)](n+1)-di-trans,octa-cis-undecaprenyl diphosphate + di-trans,octa-cis-undecaprenyl diphosphate + H(+)</text>
        <dbReference type="Rhea" id="RHEA:23708"/>
        <dbReference type="Rhea" id="RHEA-COMP:9602"/>
        <dbReference type="Rhea" id="RHEA-COMP:9603"/>
        <dbReference type="ChEBI" id="CHEBI:15378"/>
        <dbReference type="ChEBI" id="CHEBI:58405"/>
        <dbReference type="ChEBI" id="CHEBI:60033"/>
        <dbReference type="ChEBI" id="CHEBI:78435"/>
        <dbReference type="EC" id="2.4.99.28"/>
    </reaction>
</comment>
<evidence type="ECO:0000256" key="17">
    <source>
        <dbReference type="ARBA" id="ARBA00022968"/>
    </source>
</evidence>
<dbReference type="GO" id="GO:0071555">
    <property type="term" value="P:cell wall organization"/>
    <property type="evidence" value="ECO:0007669"/>
    <property type="project" value="UniProtKB-KW"/>
</dbReference>
<keyword evidence="23" id="KW-0961">Cell wall biogenesis/degradation</keyword>
<comment type="similarity">
    <text evidence="5">In the N-terminal section; belongs to the glycosyltransferase 51 family.</text>
</comment>
<dbReference type="EC" id="2.4.99.28" evidence="25"/>
<keyword evidence="34" id="KW-1185">Reference proteome</keyword>
<evidence type="ECO:0000256" key="7">
    <source>
        <dbReference type="ARBA" id="ARBA00018638"/>
    </source>
</evidence>
<evidence type="ECO:0000256" key="15">
    <source>
        <dbReference type="ARBA" id="ARBA00022801"/>
    </source>
</evidence>
<keyword evidence="12 33" id="KW-0328">Glycosyltransferase</keyword>
<dbReference type="GO" id="GO:0008658">
    <property type="term" value="F:penicillin binding"/>
    <property type="evidence" value="ECO:0007669"/>
    <property type="project" value="InterPro"/>
</dbReference>
<keyword evidence="13 33" id="KW-0808">Transferase</keyword>
<evidence type="ECO:0000256" key="22">
    <source>
        <dbReference type="ARBA" id="ARBA00023268"/>
    </source>
</evidence>
<dbReference type="Pfam" id="PF00912">
    <property type="entry name" value="Transgly"/>
    <property type="match status" value="1"/>
</dbReference>
<keyword evidence="10" id="KW-0121">Carboxypeptidase</keyword>
<name>A0A7X0JPA2_9GAMM</name>
<dbReference type="Gene3D" id="3.40.710.10">
    <property type="entry name" value="DD-peptidase/beta-lactamase superfamily"/>
    <property type="match status" value="3"/>
</dbReference>
<comment type="subcellular location">
    <subcellularLocation>
        <location evidence="2">Cell inner membrane</location>
        <topology evidence="2">Single-pass type II membrane protein</topology>
    </subcellularLocation>
</comment>
<dbReference type="AlphaFoldDB" id="A0A7X0JPA2"/>
<evidence type="ECO:0000256" key="26">
    <source>
        <dbReference type="ARBA" id="ARBA00049902"/>
    </source>
</evidence>
<evidence type="ECO:0000313" key="33">
    <source>
        <dbReference type="EMBL" id="MBB6519804.1"/>
    </source>
</evidence>
<evidence type="ECO:0000256" key="6">
    <source>
        <dbReference type="ARBA" id="ARBA00012448"/>
    </source>
</evidence>
<dbReference type="SUPFAM" id="SSF56601">
    <property type="entry name" value="beta-lactamase/transpeptidase-like"/>
    <property type="match status" value="1"/>
</dbReference>
<evidence type="ECO:0000256" key="29">
    <source>
        <dbReference type="SAM" id="Phobius"/>
    </source>
</evidence>
<keyword evidence="20 29" id="KW-0472">Membrane</keyword>
<proteinExistence type="inferred from homology"/>
<keyword evidence="16" id="KW-0133">Cell shape</keyword>
<evidence type="ECO:0000256" key="28">
    <source>
        <dbReference type="SAM" id="MobiDB-lite"/>
    </source>
</evidence>
<dbReference type="EC" id="3.4.16.4" evidence="6"/>
<dbReference type="InParanoid" id="A0A7X0JPA2"/>
<reference evidence="33 34" key="1">
    <citation type="submission" date="2020-08" db="EMBL/GenBank/DDBJ databases">
        <title>Genomic Encyclopedia of Type Strains, Phase IV (KMG-IV): sequencing the most valuable type-strain genomes for metagenomic binning, comparative biology and taxonomic classification.</title>
        <authorList>
            <person name="Goeker M."/>
        </authorList>
    </citation>
    <scope>NUCLEOTIDE SEQUENCE [LARGE SCALE GENOMIC DNA]</scope>
    <source>
        <strain evidence="33 34">DSM 22368</strain>
    </source>
</reference>
<dbReference type="InterPro" id="IPR031376">
    <property type="entry name" value="PCB_OB"/>
</dbReference>
<dbReference type="InterPro" id="IPR012338">
    <property type="entry name" value="Beta-lactam/transpept-like"/>
</dbReference>
<evidence type="ECO:0000259" key="30">
    <source>
        <dbReference type="Pfam" id="PF00905"/>
    </source>
</evidence>
<dbReference type="UniPathway" id="UPA00219"/>
<dbReference type="SUPFAM" id="SSF53955">
    <property type="entry name" value="Lysozyme-like"/>
    <property type="match status" value="1"/>
</dbReference>
<evidence type="ECO:0000256" key="13">
    <source>
        <dbReference type="ARBA" id="ARBA00022679"/>
    </source>
</evidence>
<evidence type="ECO:0000256" key="10">
    <source>
        <dbReference type="ARBA" id="ARBA00022645"/>
    </source>
</evidence>
<dbReference type="InterPro" id="IPR001460">
    <property type="entry name" value="PCN-bd_Tpept"/>
</dbReference>
<evidence type="ECO:0000256" key="14">
    <source>
        <dbReference type="ARBA" id="ARBA00022692"/>
    </source>
</evidence>
<feature type="domain" description="Glycosyl transferase family 51" evidence="31">
    <location>
        <begin position="58"/>
        <end position="231"/>
    </location>
</feature>
<comment type="function">
    <text evidence="1">Cell wall formation. Synthesis of cross-linked peptidoglycan from the lipid intermediates. The enzyme has a penicillin-insensitive transglycosylase N-terminal domain (formation of linear glycan strands) and a penicillin-sensitive transpeptidase C-terminal domain (cross-linking of the peptide subunits).</text>
</comment>
<dbReference type="GO" id="GO:0006508">
    <property type="term" value="P:proteolysis"/>
    <property type="evidence" value="ECO:0007669"/>
    <property type="project" value="UniProtKB-KW"/>
</dbReference>
<dbReference type="GO" id="GO:0046677">
    <property type="term" value="P:response to antibiotic"/>
    <property type="evidence" value="ECO:0007669"/>
    <property type="project" value="UniProtKB-KW"/>
</dbReference>
<dbReference type="GO" id="GO:0030288">
    <property type="term" value="C:outer membrane-bounded periplasmic space"/>
    <property type="evidence" value="ECO:0007669"/>
    <property type="project" value="TreeGrafter"/>
</dbReference>
<keyword evidence="18" id="KW-0573">Peptidoglycan synthesis</keyword>